<evidence type="ECO:0000256" key="1">
    <source>
        <dbReference type="SAM" id="MobiDB-lite"/>
    </source>
</evidence>
<proteinExistence type="predicted"/>
<keyword evidence="2" id="KW-0812">Transmembrane</keyword>
<dbReference type="EMBL" id="JAHCLR010000020">
    <property type="protein sequence ID" value="MBS9534183.1"/>
    <property type="molecule type" value="Genomic_DNA"/>
</dbReference>
<feature type="transmembrane region" description="Helical" evidence="2">
    <location>
        <begin position="67"/>
        <end position="84"/>
    </location>
</feature>
<protein>
    <submittedName>
        <fullName evidence="3">Uncharacterized protein</fullName>
    </submittedName>
</protein>
<feature type="transmembrane region" description="Helical" evidence="2">
    <location>
        <begin position="142"/>
        <end position="167"/>
    </location>
</feature>
<sequence>MTGPYMAGYHNYPQQPGRWPAASQPKIKPAWPFILTATLPVPIAAIWANLDHFDPLHPHVRYRGNEVLLIVSILVIAGSVGMITREVLGARSWSQQTFVPPTPYTLIATLAPFVGLVCFAALDSTFDDSWYYDDNGLVALLYLLRRWCAVPVLTVVVMVSAIICVYVRKNHNRAVAPWAQAGYLAFGPPINPGIGYPGFSQPLNPAGYPPSRLPAPTQQVPPGYQGPRR</sequence>
<feature type="region of interest" description="Disordered" evidence="1">
    <location>
        <begin position="205"/>
        <end position="229"/>
    </location>
</feature>
<keyword evidence="2" id="KW-1133">Transmembrane helix</keyword>
<evidence type="ECO:0000313" key="4">
    <source>
        <dbReference type="Proteomes" id="UP001519535"/>
    </source>
</evidence>
<evidence type="ECO:0000256" key="2">
    <source>
        <dbReference type="SAM" id="Phobius"/>
    </source>
</evidence>
<organism evidence="3 4">
    <name type="scientific">Mycolicibacter acidiphilus</name>
    <dbReference type="NCBI Taxonomy" id="2835306"/>
    <lineage>
        <taxon>Bacteria</taxon>
        <taxon>Bacillati</taxon>
        <taxon>Actinomycetota</taxon>
        <taxon>Actinomycetes</taxon>
        <taxon>Mycobacteriales</taxon>
        <taxon>Mycobacteriaceae</taxon>
        <taxon>Mycolicibacter</taxon>
    </lineage>
</organism>
<accession>A0ABS5RIQ1</accession>
<evidence type="ECO:0000313" key="3">
    <source>
        <dbReference type="EMBL" id="MBS9534183.1"/>
    </source>
</evidence>
<keyword evidence="4" id="KW-1185">Reference proteome</keyword>
<dbReference type="RefSeq" id="WP_214093057.1">
    <property type="nucleotide sequence ID" value="NZ_JAHCLR010000020.1"/>
</dbReference>
<feature type="transmembrane region" description="Helical" evidence="2">
    <location>
        <begin position="104"/>
        <end position="122"/>
    </location>
</feature>
<name>A0ABS5RIQ1_9MYCO</name>
<feature type="transmembrane region" description="Helical" evidence="2">
    <location>
        <begin position="30"/>
        <end position="47"/>
    </location>
</feature>
<reference evidence="3 4" key="1">
    <citation type="submission" date="2021-05" db="EMBL/GenBank/DDBJ databases">
        <title>Mycobacterium acidophilum sp. nov., an extremely acid-tolerant member of the genus Mycobacterium.</title>
        <authorList>
            <person name="Xia J."/>
        </authorList>
    </citation>
    <scope>NUCLEOTIDE SEQUENCE [LARGE SCALE GENOMIC DNA]</scope>
    <source>
        <strain evidence="3 4">M1</strain>
    </source>
</reference>
<comment type="caution">
    <text evidence="3">The sequence shown here is derived from an EMBL/GenBank/DDBJ whole genome shotgun (WGS) entry which is preliminary data.</text>
</comment>
<keyword evidence="2" id="KW-0472">Membrane</keyword>
<dbReference type="Proteomes" id="UP001519535">
    <property type="component" value="Unassembled WGS sequence"/>
</dbReference>
<gene>
    <name evidence="3" type="ORF">KIH27_11355</name>
</gene>